<dbReference type="GO" id="GO:0003676">
    <property type="term" value="F:nucleic acid binding"/>
    <property type="evidence" value="ECO:0007669"/>
    <property type="project" value="InterPro"/>
</dbReference>
<dbReference type="InterPro" id="IPR012337">
    <property type="entry name" value="RNaseH-like_sf"/>
</dbReference>
<evidence type="ECO:0000313" key="3">
    <source>
        <dbReference type="Proteomes" id="UP000093199"/>
    </source>
</evidence>
<comment type="caution">
    <text evidence="2">The sequence shown here is derived from an EMBL/GenBank/DDBJ whole genome shotgun (WGS) entry which is preliminary data.</text>
</comment>
<dbReference type="GO" id="GO:0004523">
    <property type="term" value="F:RNA-DNA hybrid ribonuclease activity"/>
    <property type="evidence" value="ECO:0007669"/>
    <property type="project" value="InterPro"/>
</dbReference>
<dbReference type="Gene3D" id="3.30.420.10">
    <property type="entry name" value="Ribonuclease H-like superfamily/Ribonuclease H"/>
    <property type="match status" value="1"/>
</dbReference>
<dbReference type="AlphaFoldDB" id="A0A1C0Y7B1"/>
<dbReference type="InterPro" id="IPR002156">
    <property type="entry name" value="RNaseH_domain"/>
</dbReference>
<dbReference type="CDD" id="cd09279">
    <property type="entry name" value="RNase_HI_like"/>
    <property type="match status" value="1"/>
</dbReference>
<protein>
    <recommendedName>
        <fullName evidence="1">RNase H type-1 domain-containing protein</fullName>
    </recommendedName>
</protein>
<proteinExistence type="predicted"/>
<gene>
    <name evidence="2" type="ORF">A6M13_06455</name>
</gene>
<dbReference type="SUPFAM" id="SSF53098">
    <property type="entry name" value="Ribonuclease H-like"/>
    <property type="match status" value="1"/>
</dbReference>
<organism evidence="2 3">
    <name type="scientific">Caryophanon tenue</name>
    <dbReference type="NCBI Taxonomy" id="33978"/>
    <lineage>
        <taxon>Bacteria</taxon>
        <taxon>Bacillati</taxon>
        <taxon>Bacillota</taxon>
        <taxon>Bacilli</taxon>
        <taxon>Bacillales</taxon>
        <taxon>Caryophanaceae</taxon>
        <taxon>Caryophanon</taxon>
    </lineage>
</organism>
<evidence type="ECO:0000259" key="1">
    <source>
        <dbReference type="PROSITE" id="PS50879"/>
    </source>
</evidence>
<evidence type="ECO:0000313" key="2">
    <source>
        <dbReference type="EMBL" id="OCS83040.1"/>
    </source>
</evidence>
<dbReference type="PANTHER" id="PTHR46387">
    <property type="entry name" value="POLYNUCLEOTIDYL TRANSFERASE, RIBONUCLEASE H-LIKE SUPERFAMILY PROTEIN"/>
    <property type="match status" value="1"/>
</dbReference>
<name>A0A1C0Y7B1_9BACL</name>
<dbReference type="InterPro" id="IPR036397">
    <property type="entry name" value="RNaseH_sf"/>
</dbReference>
<dbReference type="RefSeq" id="WP_066548021.1">
    <property type="nucleotide sequence ID" value="NZ_MASJ01000039.1"/>
</dbReference>
<accession>A0A1C0Y7B1</accession>
<reference evidence="2 3" key="1">
    <citation type="submission" date="2016-07" db="EMBL/GenBank/DDBJ databases">
        <title>Caryophanon tenue genome sequencing.</title>
        <authorList>
            <person name="Verma A."/>
            <person name="Pal Y."/>
            <person name="Krishnamurthi S."/>
        </authorList>
    </citation>
    <scope>NUCLEOTIDE SEQUENCE [LARGE SCALE GENOMIC DNA]</scope>
    <source>
        <strain evidence="2 3">DSM 14152</strain>
    </source>
</reference>
<dbReference type="Pfam" id="PF13456">
    <property type="entry name" value="RVT_3"/>
    <property type="match status" value="1"/>
</dbReference>
<dbReference type="PANTHER" id="PTHR46387:SF2">
    <property type="entry name" value="RIBONUCLEASE HI"/>
    <property type="match status" value="1"/>
</dbReference>
<dbReference type="EMBL" id="MASJ01000039">
    <property type="protein sequence ID" value="OCS83040.1"/>
    <property type="molecule type" value="Genomic_DNA"/>
</dbReference>
<sequence length="227" mass="26237">MNVTLEITYQPKKGATVTFHSEQLSYEEAIVVLEDLQQTGRLQRYTITDMYDSTWTLKELKKYATALIEEPHQVVVYFDGGFDEALQHAGLGVVIYYKQQQKMRLRTNHLMTNITSNNEAEYVALYEAIRALEDLGVSRQTITVKGDAQVVLQQMAGEWPVYEPVFQRWANRIDALVEKLQLHIQYEHIARAHNTEAHRLATQALEQTSIHAVAPIVTKRQRRRTHD</sequence>
<dbReference type="OrthoDB" id="2680098at2"/>
<keyword evidence="3" id="KW-1185">Reference proteome</keyword>
<dbReference type="PROSITE" id="PS50879">
    <property type="entry name" value="RNASE_H_1"/>
    <property type="match status" value="1"/>
</dbReference>
<feature type="domain" description="RNase H type-1" evidence="1">
    <location>
        <begin position="70"/>
        <end position="206"/>
    </location>
</feature>
<dbReference type="STRING" id="33978.A6M13_06455"/>
<dbReference type="Proteomes" id="UP000093199">
    <property type="component" value="Unassembled WGS sequence"/>
</dbReference>
<dbReference type="NCBIfam" id="NF005822">
    <property type="entry name" value="PRK07708.1"/>
    <property type="match status" value="1"/>
</dbReference>